<evidence type="ECO:0000256" key="1">
    <source>
        <dbReference type="ARBA" id="ARBA00004651"/>
    </source>
</evidence>
<dbReference type="AlphaFoldDB" id="A0A328KPC2"/>
<dbReference type="GO" id="GO:0022857">
    <property type="term" value="F:transmembrane transporter activity"/>
    <property type="evidence" value="ECO:0007669"/>
    <property type="project" value="InterPro"/>
</dbReference>
<accession>A0A328KPC2</accession>
<evidence type="ECO:0000313" key="7">
    <source>
        <dbReference type="Proteomes" id="UP000249099"/>
    </source>
</evidence>
<dbReference type="PANTHER" id="PTHR32196:SF69">
    <property type="entry name" value="BRANCHED-CHAIN AMINO ACID TRANSPORT SYSTEM, PERMEASE PROTEIN"/>
    <property type="match status" value="1"/>
</dbReference>
<dbReference type="InterPro" id="IPR001851">
    <property type="entry name" value="ABC_transp_permease"/>
</dbReference>
<evidence type="ECO:0000256" key="3">
    <source>
        <dbReference type="ARBA" id="ARBA00022692"/>
    </source>
</evidence>
<dbReference type="GO" id="GO:0005886">
    <property type="term" value="C:plasma membrane"/>
    <property type="evidence" value="ECO:0007669"/>
    <property type="project" value="UniProtKB-SubCell"/>
</dbReference>
<organism evidence="6 7">
    <name type="scientific">Dolosigranulum pigrum</name>
    <dbReference type="NCBI Taxonomy" id="29394"/>
    <lineage>
        <taxon>Bacteria</taxon>
        <taxon>Bacillati</taxon>
        <taxon>Bacillota</taxon>
        <taxon>Bacilli</taxon>
        <taxon>Lactobacillales</taxon>
        <taxon>Carnobacteriaceae</taxon>
        <taxon>Dolosigranulum</taxon>
    </lineage>
</organism>
<dbReference type="CDD" id="cd06574">
    <property type="entry name" value="TM_PBP1_branched-chain-AA_like"/>
    <property type="match status" value="1"/>
</dbReference>
<keyword evidence="2" id="KW-1003">Cell membrane</keyword>
<dbReference type="RefSeq" id="WP_112788107.1">
    <property type="nucleotide sequence ID" value="NZ_CP040938.1"/>
</dbReference>
<name>A0A328KPC2_9LACT</name>
<evidence type="ECO:0000256" key="5">
    <source>
        <dbReference type="ARBA" id="ARBA00023136"/>
    </source>
</evidence>
<keyword evidence="4" id="KW-1133">Transmembrane helix</keyword>
<dbReference type="Pfam" id="PF02653">
    <property type="entry name" value="BPD_transp_2"/>
    <property type="match status" value="1"/>
</dbReference>
<comment type="subcellular location">
    <subcellularLocation>
        <location evidence="1">Cell membrane</location>
        <topology evidence="1">Multi-pass membrane protein</topology>
    </subcellularLocation>
</comment>
<sequence>MNLIIVSVAEGILWGVMALGLFISFRILNIADLTMEGTFPLGASVAAVLITNGLNPYYATLIALLSGMVGGLITGLLITKGGIQPLLAGILTMTGLYSINLRVMGRSNISLLNQPSVTSLTGMNDYYSSIIIGMILLIFFIVILYAFFLSDYGQALIATGDNERMAISLGIRTHQMKITGLMLSNGLVALSGALIAQHSGYADISMGIGTIVIALASVMIAEVTMSNIAFLPRLISLPLGAIIYRLIISGALSLGLNPNDLKFISAILLAIIMILPSMWHKYGIQLSTYRQEEQR</sequence>
<dbReference type="PANTHER" id="PTHR32196">
    <property type="entry name" value="ABC TRANSPORTER PERMEASE PROTEIN YPHD-RELATED-RELATED"/>
    <property type="match status" value="1"/>
</dbReference>
<keyword evidence="5" id="KW-0472">Membrane</keyword>
<evidence type="ECO:0000313" key="6">
    <source>
        <dbReference type="EMBL" id="RAN61352.1"/>
    </source>
</evidence>
<reference evidence="6 7" key="1">
    <citation type="submission" date="2017-03" db="EMBL/GenBank/DDBJ databases">
        <title>wgs assembly of Dolosigranulum pigrum KPL CDC strains.</title>
        <authorList>
            <person name="Brugger S.D."/>
            <person name="Pettigrew M."/>
            <person name="Kong Y."/>
            <person name="Lemon K.P."/>
        </authorList>
    </citation>
    <scope>NUCLEOTIDE SEQUENCE [LARGE SCALE GENOMIC DNA]</scope>
    <source>
        <strain evidence="6 7">KPL1931_CDC4294-98</strain>
    </source>
</reference>
<comment type="caution">
    <text evidence="6">The sequence shown here is derived from an EMBL/GenBank/DDBJ whole genome shotgun (WGS) entry which is preliminary data.</text>
</comment>
<evidence type="ECO:0000256" key="4">
    <source>
        <dbReference type="ARBA" id="ARBA00022989"/>
    </source>
</evidence>
<keyword evidence="3" id="KW-0812">Transmembrane</keyword>
<proteinExistence type="predicted"/>
<dbReference type="Proteomes" id="UP000249099">
    <property type="component" value="Unassembled WGS sequence"/>
</dbReference>
<evidence type="ECO:0000256" key="2">
    <source>
        <dbReference type="ARBA" id="ARBA00022475"/>
    </source>
</evidence>
<protein>
    <submittedName>
        <fullName evidence="6">Branched-chain amino acid ABC transporter permease</fullName>
    </submittedName>
</protein>
<dbReference type="EMBL" id="NAQV01000071">
    <property type="protein sequence ID" value="RAN61352.1"/>
    <property type="molecule type" value="Genomic_DNA"/>
</dbReference>
<gene>
    <name evidence="6" type="ORF">B8A44_09835</name>
</gene>